<evidence type="ECO:0000313" key="3">
    <source>
        <dbReference type="Proteomes" id="UP000253741"/>
    </source>
</evidence>
<evidence type="ECO:0000259" key="1">
    <source>
        <dbReference type="Pfam" id="PF21806"/>
    </source>
</evidence>
<gene>
    <name evidence="2" type="ORF">DVH02_22660</name>
</gene>
<dbReference type="Pfam" id="PF21806">
    <property type="entry name" value="DUF6879"/>
    <property type="match status" value="1"/>
</dbReference>
<dbReference type="Proteomes" id="UP000253741">
    <property type="component" value="Unassembled WGS sequence"/>
</dbReference>
<evidence type="ECO:0000313" key="2">
    <source>
        <dbReference type="EMBL" id="RDG35933.1"/>
    </source>
</evidence>
<reference evidence="2 3" key="1">
    <citation type="submission" date="2018-07" db="EMBL/GenBank/DDBJ databases">
        <title>Streptomyces species from bats.</title>
        <authorList>
            <person name="Dunlap C."/>
        </authorList>
    </citation>
    <scope>NUCLEOTIDE SEQUENCE [LARGE SCALE GENOMIC DNA]</scope>
    <source>
        <strain evidence="2 3">AC230</strain>
    </source>
</reference>
<dbReference type="RefSeq" id="WP_114625663.1">
    <property type="nucleotide sequence ID" value="NZ_QQNA01000187.1"/>
</dbReference>
<sequence length="172" mass="20509">MSLITGDEFSRLFRTFEHTAFRLEVRDRYDAPYENASLARFLAAEEDDLPWMRDWLYMIREATENGRRFSRVRVVSMPLTEYSRFGVWCAQFTNEAGEDIRYLQRERARAENLPDHDYWLFDSRLLISMHFDDADRFLGGELIEDPTTVVQHSYWRDAAWHHAIGRDEFAIG</sequence>
<keyword evidence="3" id="KW-1185">Reference proteome</keyword>
<comment type="caution">
    <text evidence="2">The sequence shown here is derived from an EMBL/GenBank/DDBJ whole genome shotgun (WGS) entry which is preliminary data.</text>
</comment>
<accession>A0A370B7Y0</accession>
<proteinExistence type="predicted"/>
<dbReference type="EMBL" id="QQNA01000187">
    <property type="protein sequence ID" value="RDG35933.1"/>
    <property type="molecule type" value="Genomic_DNA"/>
</dbReference>
<dbReference type="OrthoDB" id="3821358at2"/>
<dbReference type="InterPro" id="IPR049244">
    <property type="entry name" value="DUF6879"/>
</dbReference>
<organism evidence="2 3">
    <name type="scientific">Streptomyces corynorhini</name>
    <dbReference type="NCBI Taxonomy" id="2282652"/>
    <lineage>
        <taxon>Bacteria</taxon>
        <taxon>Bacillati</taxon>
        <taxon>Actinomycetota</taxon>
        <taxon>Actinomycetes</taxon>
        <taxon>Kitasatosporales</taxon>
        <taxon>Streptomycetaceae</taxon>
        <taxon>Streptomyces</taxon>
    </lineage>
</organism>
<dbReference type="AlphaFoldDB" id="A0A370B7Y0"/>
<protein>
    <recommendedName>
        <fullName evidence="1">DUF6879 domain-containing protein</fullName>
    </recommendedName>
</protein>
<name>A0A370B7Y0_9ACTN</name>
<feature type="domain" description="DUF6879" evidence="1">
    <location>
        <begin position="7"/>
        <end position="170"/>
    </location>
</feature>